<evidence type="ECO:0000313" key="3">
    <source>
        <dbReference type="Proteomes" id="UP000178690"/>
    </source>
</evidence>
<proteinExistence type="predicted"/>
<accession>A0A1G2PN89</accession>
<gene>
    <name evidence="2" type="ORF">A2682_00950</name>
</gene>
<name>A0A1G2PN89_TERXR</name>
<dbReference type="Pfam" id="PF09527">
    <property type="entry name" value="ATPase_gene1"/>
    <property type="match status" value="1"/>
</dbReference>
<keyword evidence="1" id="KW-1133">Transmembrane helix</keyword>
<dbReference type="InterPro" id="IPR032820">
    <property type="entry name" value="ATPase_put"/>
</dbReference>
<dbReference type="Proteomes" id="UP000178690">
    <property type="component" value="Unassembled WGS sequence"/>
</dbReference>
<keyword evidence="1" id="KW-0812">Transmembrane</keyword>
<keyword evidence="1" id="KW-0472">Membrane</keyword>
<reference evidence="2 3" key="1">
    <citation type="journal article" date="2016" name="Nat. Commun.">
        <title>Thousands of microbial genomes shed light on interconnected biogeochemical processes in an aquifer system.</title>
        <authorList>
            <person name="Anantharaman K."/>
            <person name="Brown C.T."/>
            <person name="Hug L.A."/>
            <person name="Sharon I."/>
            <person name="Castelle C.J."/>
            <person name="Probst A.J."/>
            <person name="Thomas B.C."/>
            <person name="Singh A."/>
            <person name="Wilkins M.J."/>
            <person name="Karaoz U."/>
            <person name="Brodie E.L."/>
            <person name="Williams K.H."/>
            <person name="Hubbard S.S."/>
            <person name="Banfield J.F."/>
        </authorList>
    </citation>
    <scope>NUCLEOTIDE SEQUENCE [LARGE SCALE GENOMIC DNA]</scope>
    <source>
        <strain evidence="3">RIFCSPHIGHO2_01_FULL_58_15</strain>
    </source>
</reference>
<feature type="transmembrane region" description="Helical" evidence="1">
    <location>
        <begin position="20"/>
        <end position="38"/>
    </location>
</feature>
<organism evidence="2 3">
    <name type="scientific">Terrybacteria sp. (strain RIFCSPHIGHO2_01_FULL_58_15)</name>
    <dbReference type="NCBI Taxonomy" id="1802363"/>
    <lineage>
        <taxon>Bacteria</taxon>
        <taxon>Candidatus Terryibacteriota</taxon>
    </lineage>
</organism>
<sequence length="75" mass="8250">MNKLGSKTPPAGMREAVGLAWQLGYAIALPIVGFVLVGKLADQVFDTAPWFLFLGLIVSLPVSFLILYRKLKKFL</sequence>
<protein>
    <recommendedName>
        <fullName evidence="4">AtpZ/AtpI family protein</fullName>
    </recommendedName>
</protein>
<dbReference type="EMBL" id="MHST01000012">
    <property type="protein sequence ID" value="OHA49219.1"/>
    <property type="molecule type" value="Genomic_DNA"/>
</dbReference>
<feature type="transmembrane region" description="Helical" evidence="1">
    <location>
        <begin position="50"/>
        <end position="68"/>
    </location>
</feature>
<dbReference type="AlphaFoldDB" id="A0A1G2PN89"/>
<evidence type="ECO:0008006" key="4">
    <source>
        <dbReference type="Google" id="ProtNLM"/>
    </source>
</evidence>
<evidence type="ECO:0000256" key="1">
    <source>
        <dbReference type="SAM" id="Phobius"/>
    </source>
</evidence>
<evidence type="ECO:0000313" key="2">
    <source>
        <dbReference type="EMBL" id="OHA49219.1"/>
    </source>
</evidence>
<comment type="caution">
    <text evidence="2">The sequence shown here is derived from an EMBL/GenBank/DDBJ whole genome shotgun (WGS) entry which is preliminary data.</text>
</comment>
<dbReference type="STRING" id="1802363.A2682_00950"/>